<dbReference type="GO" id="GO:0046872">
    <property type="term" value="F:metal ion binding"/>
    <property type="evidence" value="ECO:0007669"/>
    <property type="project" value="UniProtKB-KW"/>
</dbReference>
<evidence type="ECO:0000256" key="4">
    <source>
        <dbReference type="ARBA" id="ARBA00022617"/>
    </source>
</evidence>
<keyword evidence="4" id="KW-0349">Heme</keyword>
<feature type="transmembrane region" description="Helical" evidence="11">
    <location>
        <begin position="12"/>
        <end position="33"/>
    </location>
</feature>
<feature type="transmembrane region" description="Helical" evidence="11">
    <location>
        <begin position="54"/>
        <end position="75"/>
    </location>
</feature>
<gene>
    <name evidence="13" type="ORF">LITE_LOCUS46499</name>
</gene>
<dbReference type="AlphaFoldDB" id="A0AAV0R4H0"/>
<organism evidence="13 14">
    <name type="scientific">Linum tenue</name>
    <dbReference type="NCBI Taxonomy" id="586396"/>
    <lineage>
        <taxon>Eukaryota</taxon>
        <taxon>Viridiplantae</taxon>
        <taxon>Streptophyta</taxon>
        <taxon>Embryophyta</taxon>
        <taxon>Tracheophyta</taxon>
        <taxon>Spermatophyta</taxon>
        <taxon>Magnoliopsida</taxon>
        <taxon>eudicotyledons</taxon>
        <taxon>Gunneridae</taxon>
        <taxon>Pentapetalae</taxon>
        <taxon>rosids</taxon>
        <taxon>fabids</taxon>
        <taxon>Malpighiales</taxon>
        <taxon>Linaceae</taxon>
        <taxon>Linum</taxon>
    </lineage>
</organism>
<evidence type="ECO:0000256" key="6">
    <source>
        <dbReference type="ARBA" id="ARBA00022723"/>
    </source>
</evidence>
<dbReference type="Proteomes" id="UP001154282">
    <property type="component" value="Unassembled WGS sequence"/>
</dbReference>
<keyword evidence="7" id="KW-0249">Electron transport</keyword>
<evidence type="ECO:0000256" key="7">
    <source>
        <dbReference type="ARBA" id="ARBA00022982"/>
    </source>
</evidence>
<comment type="cofactor">
    <cofactor evidence="1">
        <name>heme b</name>
        <dbReference type="ChEBI" id="CHEBI:60344"/>
    </cofactor>
</comment>
<name>A0AAV0R4H0_9ROSI</name>
<keyword evidence="8 11" id="KW-1133">Transmembrane helix</keyword>
<evidence type="ECO:0000313" key="13">
    <source>
        <dbReference type="EMBL" id="CAI0552602.1"/>
    </source>
</evidence>
<keyword evidence="10 11" id="KW-0472">Membrane</keyword>
<evidence type="ECO:0000256" key="11">
    <source>
        <dbReference type="SAM" id="Phobius"/>
    </source>
</evidence>
<evidence type="ECO:0000313" key="14">
    <source>
        <dbReference type="Proteomes" id="UP001154282"/>
    </source>
</evidence>
<dbReference type="InterPro" id="IPR043205">
    <property type="entry name" value="CYB561/CYBRD1-like"/>
</dbReference>
<evidence type="ECO:0000256" key="3">
    <source>
        <dbReference type="ARBA" id="ARBA00022448"/>
    </source>
</evidence>
<evidence type="ECO:0000259" key="12">
    <source>
        <dbReference type="PROSITE" id="PS50939"/>
    </source>
</evidence>
<evidence type="ECO:0000256" key="1">
    <source>
        <dbReference type="ARBA" id="ARBA00001970"/>
    </source>
</evidence>
<dbReference type="PROSITE" id="PS50939">
    <property type="entry name" value="CYTOCHROME_B561"/>
    <property type="match status" value="1"/>
</dbReference>
<evidence type="ECO:0000256" key="2">
    <source>
        <dbReference type="ARBA" id="ARBA00004141"/>
    </source>
</evidence>
<protein>
    <recommendedName>
        <fullName evidence="12">Cytochrome b561 domain-containing protein</fullName>
    </recommendedName>
</protein>
<feature type="domain" description="Cytochrome b561" evidence="12">
    <location>
        <begin position="14"/>
        <end position="188"/>
    </location>
</feature>
<comment type="caution">
    <text evidence="13">The sequence shown here is derived from an EMBL/GenBank/DDBJ whole genome shotgun (WGS) entry which is preliminary data.</text>
</comment>
<feature type="transmembrane region" description="Helical" evidence="11">
    <location>
        <begin position="87"/>
        <end position="105"/>
    </location>
</feature>
<keyword evidence="9" id="KW-0408">Iron</keyword>
<dbReference type="GO" id="GO:0016020">
    <property type="term" value="C:membrane"/>
    <property type="evidence" value="ECO:0007669"/>
    <property type="project" value="UniProtKB-SubCell"/>
</dbReference>
<dbReference type="Pfam" id="PF03188">
    <property type="entry name" value="Cytochrom_B561"/>
    <property type="match status" value="1"/>
</dbReference>
<keyword evidence="14" id="KW-1185">Reference proteome</keyword>
<dbReference type="Gene3D" id="1.20.120.1770">
    <property type="match status" value="1"/>
</dbReference>
<dbReference type="SMART" id="SM00665">
    <property type="entry name" value="B561"/>
    <property type="match status" value="1"/>
</dbReference>
<feature type="transmembrane region" description="Helical" evidence="11">
    <location>
        <begin position="117"/>
        <end position="136"/>
    </location>
</feature>
<evidence type="ECO:0000256" key="5">
    <source>
        <dbReference type="ARBA" id="ARBA00022692"/>
    </source>
</evidence>
<accession>A0AAV0R4H0</accession>
<evidence type="ECO:0000256" key="10">
    <source>
        <dbReference type="ARBA" id="ARBA00023136"/>
    </source>
</evidence>
<evidence type="ECO:0000256" key="9">
    <source>
        <dbReference type="ARBA" id="ARBA00023004"/>
    </source>
</evidence>
<dbReference type="GO" id="GO:0016491">
    <property type="term" value="F:oxidoreductase activity"/>
    <property type="evidence" value="ECO:0007669"/>
    <property type="project" value="InterPro"/>
</dbReference>
<keyword evidence="3" id="KW-0813">Transport</keyword>
<proteinExistence type="predicted"/>
<dbReference type="InterPro" id="IPR006593">
    <property type="entry name" value="Cyt_b561/ferric_Rdtase_TM"/>
</dbReference>
<sequence>MAPPQSFSLPLLLFARISALTVAALLLYWALVFNSHHSSQHSRIYACLQARRHMLLMVIGLILVSGEAILVHRWLPCSRNGKKLAHLGLQGVALSCGVFGVWTKFHARKGIAGNFLSLHYWMGMICVSLFAAQVLIPSPHSLYLCNCSLLVLSVLDSRSEGLCGHNDYYNLGEHSGYIRRVKPYEVSY</sequence>
<keyword evidence="5 11" id="KW-0812">Transmembrane</keyword>
<dbReference type="PANTHER" id="PTHR10106">
    <property type="entry name" value="CYTOCHROME B561-RELATED"/>
    <property type="match status" value="1"/>
</dbReference>
<dbReference type="EMBL" id="CAMGYJ010000010">
    <property type="protein sequence ID" value="CAI0552602.1"/>
    <property type="molecule type" value="Genomic_DNA"/>
</dbReference>
<comment type="subcellular location">
    <subcellularLocation>
        <location evidence="2">Membrane</location>
        <topology evidence="2">Multi-pass membrane protein</topology>
    </subcellularLocation>
</comment>
<evidence type="ECO:0000256" key="8">
    <source>
        <dbReference type="ARBA" id="ARBA00022989"/>
    </source>
</evidence>
<keyword evidence="6" id="KW-0479">Metal-binding</keyword>
<reference evidence="13" key="1">
    <citation type="submission" date="2022-08" db="EMBL/GenBank/DDBJ databases">
        <authorList>
            <person name="Gutierrez-Valencia J."/>
        </authorList>
    </citation>
    <scope>NUCLEOTIDE SEQUENCE</scope>
</reference>
<dbReference type="PANTHER" id="PTHR10106:SF41">
    <property type="entry name" value="TRANSMEMBRANE ASCORBATE FERRIREDUCTASE 4-RELATED"/>
    <property type="match status" value="1"/>
</dbReference>